<dbReference type="Proteomes" id="UP001314170">
    <property type="component" value="Unassembled WGS sequence"/>
</dbReference>
<sequence length="122" mass="13151">MLTYGGAGIRVCLVGLAAGVTGLLVCLACGLPARMNMQGCESVGGRSMCLKADECERESSVSWAEGDELDVLVRLVVRVEASERIAGREARGSYGHVEVDVWRWGPAWCSEELRVCGCRRMA</sequence>
<gene>
    <name evidence="1" type="ORF">DCAF_LOCUS5001</name>
</gene>
<dbReference type="EMBL" id="CAWUPB010000851">
    <property type="protein sequence ID" value="CAK7327293.1"/>
    <property type="molecule type" value="Genomic_DNA"/>
</dbReference>
<protein>
    <recommendedName>
        <fullName evidence="3">Secreted protein</fullName>
    </recommendedName>
</protein>
<evidence type="ECO:0008006" key="3">
    <source>
        <dbReference type="Google" id="ProtNLM"/>
    </source>
</evidence>
<dbReference type="AlphaFoldDB" id="A0AAV1R1R8"/>
<accession>A0AAV1R1R8</accession>
<organism evidence="1 2">
    <name type="scientific">Dovyalis caffra</name>
    <dbReference type="NCBI Taxonomy" id="77055"/>
    <lineage>
        <taxon>Eukaryota</taxon>
        <taxon>Viridiplantae</taxon>
        <taxon>Streptophyta</taxon>
        <taxon>Embryophyta</taxon>
        <taxon>Tracheophyta</taxon>
        <taxon>Spermatophyta</taxon>
        <taxon>Magnoliopsida</taxon>
        <taxon>eudicotyledons</taxon>
        <taxon>Gunneridae</taxon>
        <taxon>Pentapetalae</taxon>
        <taxon>rosids</taxon>
        <taxon>fabids</taxon>
        <taxon>Malpighiales</taxon>
        <taxon>Salicaceae</taxon>
        <taxon>Flacourtieae</taxon>
        <taxon>Dovyalis</taxon>
    </lineage>
</organism>
<evidence type="ECO:0000313" key="1">
    <source>
        <dbReference type="EMBL" id="CAK7327293.1"/>
    </source>
</evidence>
<reference evidence="1 2" key="1">
    <citation type="submission" date="2024-01" db="EMBL/GenBank/DDBJ databases">
        <authorList>
            <person name="Waweru B."/>
        </authorList>
    </citation>
    <scope>NUCLEOTIDE SEQUENCE [LARGE SCALE GENOMIC DNA]</scope>
</reference>
<keyword evidence="2" id="KW-1185">Reference proteome</keyword>
<name>A0AAV1R1R8_9ROSI</name>
<evidence type="ECO:0000313" key="2">
    <source>
        <dbReference type="Proteomes" id="UP001314170"/>
    </source>
</evidence>
<comment type="caution">
    <text evidence="1">The sequence shown here is derived from an EMBL/GenBank/DDBJ whole genome shotgun (WGS) entry which is preliminary data.</text>
</comment>
<proteinExistence type="predicted"/>